<dbReference type="InterPro" id="IPR016024">
    <property type="entry name" value="ARM-type_fold"/>
</dbReference>
<protein>
    <submittedName>
        <fullName evidence="1">Uncharacterized protein</fullName>
    </submittedName>
</protein>
<dbReference type="SUPFAM" id="SSF48371">
    <property type="entry name" value="ARM repeat"/>
    <property type="match status" value="1"/>
</dbReference>
<proteinExistence type="predicted"/>
<evidence type="ECO:0000313" key="1">
    <source>
        <dbReference type="EMBL" id="BDI28635.1"/>
    </source>
</evidence>
<evidence type="ECO:0000313" key="2">
    <source>
        <dbReference type="Proteomes" id="UP000287394"/>
    </source>
</evidence>
<dbReference type="EMBL" id="AP025739">
    <property type="protein sequence ID" value="BDI28635.1"/>
    <property type="molecule type" value="Genomic_DNA"/>
</dbReference>
<dbReference type="KEGG" id="ccot:CCAX7_006860"/>
<dbReference type="AlphaFoldDB" id="A0A402D1H3"/>
<organism evidence="1 2">
    <name type="scientific">Capsulimonas corticalis</name>
    <dbReference type="NCBI Taxonomy" id="2219043"/>
    <lineage>
        <taxon>Bacteria</taxon>
        <taxon>Bacillati</taxon>
        <taxon>Armatimonadota</taxon>
        <taxon>Armatimonadia</taxon>
        <taxon>Capsulimonadales</taxon>
        <taxon>Capsulimonadaceae</taxon>
        <taxon>Capsulimonas</taxon>
    </lineage>
</organism>
<dbReference type="Proteomes" id="UP000287394">
    <property type="component" value="Chromosome"/>
</dbReference>
<gene>
    <name evidence="1" type="ORF">CCAX7_006860</name>
</gene>
<keyword evidence="2" id="KW-1185">Reference proteome</keyword>
<reference evidence="1 2" key="1">
    <citation type="journal article" date="2019" name="Int. J. Syst. Evol. Microbiol.">
        <title>Capsulimonas corticalis gen. nov., sp. nov., an aerobic capsulated bacterium, of a novel bacterial order, Capsulimonadales ord. nov., of the class Armatimonadia of the phylum Armatimonadetes.</title>
        <authorList>
            <person name="Li J."/>
            <person name="Kudo C."/>
            <person name="Tonouchi A."/>
        </authorList>
    </citation>
    <scope>NUCLEOTIDE SEQUENCE [LARGE SCALE GENOMIC DNA]</scope>
    <source>
        <strain evidence="1 2">AX-7</strain>
    </source>
</reference>
<sequence>MRNDHHLTSEQLLADLQSPDETIRAKAIHAACPCEAGMELFEKHIDLLAGMKKDPSPLVRTVALHVFQDAFEGICDSFPTSRAETTNEILRTRRQSRFKREEVETTENKPLLENKRRVRRLRNQR</sequence>
<name>A0A402D1H3_9BACT</name>
<accession>A0A402D1H3</accession>